<gene>
    <name evidence="1" type="ORF">HGQ98_26485</name>
</gene>
<sequence>MADRVQGCAGVPRLAGWCGLTEVGRRCGGVGEAVGAPDLRVGVGGRYNVRLWMGGGGADGGWGPVSPSGWPGGRGGWAEFKLVLARILHAQPPLPLAQWAQTATR</sequence>
<organism evidence="1 2">
    <name type="scientific">Achromobacter ruhlandii</name>
    <dbReference type="NCBI Taxonomy" id="72557"/>
    <lineage>
        <taxon>Bacteria</taxon>
        <taxon>Pseudomonadati</taxon>
        <taxon>Pseudomonadota</taxon>
        <taxon>Betaproteobacteria</taxon>
        <taxon>Burkholderiales</taxon>
        <taxon>Alcaligenaceae</taxon>
        <taxon>Achromobacter</taxon>
    </lineage>
</organism>
<evidence type="ECO:0000313" key="1">
    <source>
        <dbReference type="EMBL" id="NMU93064.1"/>
    </source>
</evidence>
<proteinExistence type="predicted"/>
<protein>
    <submittedName>
        <fullName evidence="1">Uncharacterized protein</fullName>
    </submittedName>
</protein>
<dbReference type="RefSeq" id="WP_169537781.1">
    <property type="nucleotide sequence ID" value="NZ_JABBZE010000513.1"/>
</dbReference>
<name>A0A848NPV4_9BURK</name>
<reference evidence="1 2" key="1">
    <citation type="submission" date="2020-04" db="EMBL/GenBank/DDBJ databases">
        <title>Achromobacter ruhlandii genome sequencing and assembly.</title>
        <authorList>
            <person name="Martins R.C.R."/>
            <person name="Perdigao-Neto L.V."/>
            <person name="Levin A.S.S."/>
            <person name="Costa S.F."/>
        </authorList>
    </citation>
    <scope>NUCLEOTIDE SEQUENCE [LARGE SCALE GENOMIC DNA]</scope>
    <source>
        <strain evidence="1 2">9035ralo</strain>
    </source>
</reference>
<comment type="caution">
    <text evidence="1">The sequence shown here is derived from an EMBL/GenBank/DDBJ whole genome shotgun (WGS) entry which is preliminary data.</text>
</comment>
<evidence type="ECO:0000313" key="2">
    <source>
        <dbReference type="Proteomes" id="UP000542405"/>
    </source>
</evidence>
<dbReference type="Proteomes" id="UP000542405">
    <property type="component" value="Unassembled WGS sequence"/>
</dbReference>
<dbReference type="EMBL" id="JABBZE010000513">
    <property type="protein sequence ID" value="NMU93064.1"/>
    <property type="molecule type" value="Genomic_DNA"/>
</dbReference>
<accession>A0A848NPV4</accession>
<dbReference type="AlphaFoldDB" id="A0A848NPV4"/>